<dbReference type="AlphaFoldDB" id="A0A7W6EH73"/>
<organism evidence="7 8">
    <name type="scientific">Pseudochelatococcus contaminans</name>
    <dbReference type="NCBI Taxonomy" id="1538103"/>
    <lineage>
        <taxon>Bacteria</taxon>
        <taxon>Pseudomonadati</taxon>
        <taxon>Pseudomonadota</taxon>
        <taxon>Alphaproteobacteria</taxon>
        <taxon>Hyphomicrobiales</taxon>
        <taxon>Chelatococcaceae</taxon>
        <taxon>Pseudochelatococcus</taxon>
    </lineage>
</organism>
<reference evidence="7 8" key="1">
    <citation type="submission" date="2020-08" db="EMBL/GenBank/DDBJ databases">
        <title>Genomic Encyclopedia of Type Strains, Phase IV (KMG-IV): sequencing the most valuable type-strain genomes for metagenomic binning, comparative biology and taxonomic classification.</title>
        <authorList>
            <person name="Goeker M."/>
        </authorList>
    </citation>
    <scope>NUCLEOTIDE SEQUENCE [LARGE SCALE GENOMIC DNA]</scope>
    <source>
        <strain evidence="7 8">DSM 28760</strain>
    </source>
</reference>
<evidence type="ECO:0000256" key="1">
    <source>
        <dbReference type="ARBA" id="ARBA00004141"/>
    </source>
</evidence>
<protein>
    <submittedName>
        <fullName evidence="7">Uncharacterized membrane protein YgaE (UPF0421/DUF939 family)</fullName>
    </submittedName>
</protein>
<proteinExistence type="predicted"/>
<dbReference type="GO" id="GO:0016020">
    <property type="term" value="C:membrane"/>
    <property type="evidence" value="ECO:0007669"/>
    <property type="project" value="UniProtKB-SubCell"/>
</dbReference>
<evidence type="ECO:0000313" key="8">
    <source>
        <dbReference type="Proteomes" id="UP000537592"/>
    </source>
</evidence>
<accession>A0A7W6EH73</accession>
<evidence type="ECO:0000256" key="3">
    <source>
        <dbReference type="ARBA" id="ARBA00022989"/>
    </source>
</evidence>
<evidence type="ECO:0000256" key="5">
    <source>
        <dbReference type="SAM" id="Phobius"/>
    </source>
</evidence>
<evidence type="ECO:0000256" key="2">
    <source>
        <dbReference type="ARBA" id="ARBA00022692"/>
    </source>
</evidence>
<feature type="transmembrane region" description="Helical" evidence="5">
    <location>
        <begin position="66"/>
        <end position="90"/>
    </location>
</feature>
<dbReference type="Proteomes" id="UP000537592">
    <property type="component" value="Unassembled WGS sequence"/>
</dbReference>
<gene>
    <name evidence="7" type="ORF">FHS81_002032</name>
</gene>
<sequence>MKFRTTIRTSMSRMDLAWRDSAASAIAAIVAWVISQRLLGHPLPLFAAITALVCLAPGLPNHGGQAVNMLLGVITGIVIGEIGLFIFEILGIEQGFSLLRLALVLFFAMMIAASYGLPAVVVIQSGISAMLVVATGPENAGMHRLLDVVVGVTVGLFFSQILLTPDPLRQIAGASGRFFSRLGAGFTGVASAVAAGDAGKAENALKSFAAAHDSLVALQAGIVGARGSTRWSLRGRLMAKAVTVAADRYERNAVKLYASALLLADRCPAALRSGEPAPEGLESAIRAIAAYCAGQPSNTEPPVVDLERIAIASPWHETVLHLHQVNETLAALQRTEADLDKAT</sequence>
<dbReference type="InterPro" id="IPR049453">
    <property type="entry name" value="Memb_transporter_dom"/>
</dbReference>
<keyword evidence="3 5" id="KW-1133">Transmembrane helix</keyword>
<dbReference type="EMBL" id="JACICC010000004">
    <property type="protein sequence ID" value="MBB3809944.1"/>
    <property type="molecule type" value="Genomic_DNA"/>
</dbReference>
<feature type="domain" description="Integral membrane bound transporter" evidence="6">
    <location>
        <begin position="31"/>
        <end position="158"/>
    </location>
</feature>
<dbReference type="Pfam" id="PF13515">
    <property type="entry name" value="FUSC_2"/>
    <property type="match status" value="1"/>
</dbReference>
<evidence type="ECO:0000259" key="6">
    <source>
        <dbReference type="Pfam" id="PF13515"/>
    </source>
</evidence>
<comment type="subcellular location">
    <subcellularLocation>
        <location evidence="1">Membrane</location>
        <topology evidence="1">Multi-pass membrane protein</topology>
    </subcellularLocation>
</comment>
<dbReference type="RefSeq" id="WP_183752523.1">
    <property type="nucleotide sequence ID" value="NZ_JACICC010000004.1"/>
</dbReference>
<keyword evidence="4 5" id="KW-0472">Membrane</keyword>
<evidence type="ECO:0000256" key="4">
    <source>
        <dbReference type="ARBA" id="ARBA00023136"/>
    </source>
</evidence>
<comment type="caution">
    <text evidence="7">The sequence shown here is derived from an EMBL/GenBank/DDBJ whole genome shotgun (WGS) entry which is preliminary data.</text>
</comment>
<keyword evidence="2 5" id="KW-0812">Transmembrane</keyword>
<name>A0A7W6EH73_9HYPH</name>
<keyword evidence="8" id="KW-1185">Reference proteome</keyword>
<feature type="transmembrane region" description="Helical" evidence="5">
    <location>
        <begin position="102"/>
        <end position="133"/>
    </location>
</feature>
<feature type="transmembrane region" description="Helical" evidence="5">
    <location>
        <begin position="41"/>
        <end position="59"/>
    </location>
</feature>
<evidence type="ECO:0000313" key="7">
    <source>
        <dbReference type="EMBL" id="MBB3809944.1"/>
    </source>
</evidence>